<dbReference type="PANTHER" id="PTHR46300">
    <property type="entry name" value="P450, PUTATIVE (EUROFUNG)-RELATED-RELATED"/>
    <property type="match status" value="1"/>
</dbReference>
<keyword evidence="5 9" id="KW-0479">Metal-binding</keyword>
<dbReference type="InterPro" id="IPR001128">
    <property type="entry name" value="Cyt_P450"/>
</dbReference>
<comment type="cofactor">
    <cofactor evidence="1 9">
        <name>heme</name>
        <dbReference type="ChEBI" id="CHEBI:30413"/>
    </cofactor>
</comment>
<dbReference type="InterPro" id="IPR050364">
    <property type="entry name" value="Cytochrome_P450_fung"/>
</dbReference>
<evidence type="ECO:0000256" key="9">
    <source>
        <dbReference type="PIRSR" id="PIRSR602401-1"/>
    </source>
</evidence>
<evidence type="ECO:0000313" key="12">
    <source>
        <dbReference type="Proteomes" id="UP001218188"/>
    </source>
</evidence>
<accession>A0AAD6X0T2</accession>
<dbReference type="Pfam" id="PF00067">
    <property type="entry name" value="p450"/>
    <property type="match status" value="2"/>
</dbReference>
<gene>
    <name evidence="11" type="ORF">C8F04DRAFT_558124</name>
</gene>
<dbReference type="CDD" id="cd11065">
    <property type="entry name" value="CYP64-like"/>
    <property type="match status" value="1"/>
</dbReference>
<reference evidence="11" key="1">
    <citation type="submission" date="2023-03" db="EMBL/GenBank/DDBJ databases">
        <title>Massive genome expansion in bonnet fungi (Mycena s.s.) driven by repeated elements and novel gene families across ecological guilds.</title>
        <authorList>
            <consortium name="Lawrence Berkeley National Laboratory"/>
            <person name="Harder C.B."/>
            <person name="Miyauchi S."/>
            <person name="Viragh M."/>
            <person name="Kuo A."/>
            <person name="Thoen E."/>
            <person name="Andreopoulos B."/>
            <person name="Lu D."/>
            <person name="Skrede I."/>
            <person name="Drula E."/>
            <person name="Henrissat B."/>
            <person name="Morin E."/>
            <person name="Kohler A."/>
            <person name="Barry K."/>
            <person name="LaButti K."/>
            <person name="Morin E."/>
            <person name="Salamov A."/>
            <person name="Lipzen A."/>
            <person name="Mereny Z."/>
            <person name="Hegedus B."/>
            <person name="Baldrian P."/>
            <person name="Stursova M."/>
            <person name="Weitz H."/>
            <person name="Taylor A."/>
            <person name="Grigoriev I.V."/>
            <person name="Nagy L.G."/>
            <person name="Martin F."/>
            <person name="Kauserud H."/>
        </authorList>
    </citation>
    <scope>NUCLEOTIDE SEQUENCE</scope>
    <source>
        <strain evidence="11">CBHHK200</strain>
    </source>
</reference>
<dbReference type="GO" id="GO:0005506">
    <property type="term" value="F:iron ion binding"/>
    <property type="evidence" value="ECO:0007669"/>
    <property type="project" value="InterPro"/>
</dbReference>
<proteinExistence type="inferred from homology"/>
<evidence type="ECO:0000256" key="5">
    <source>
        <dbReference type="ARBA" id="ARBA00022723"/>
    </source>
</evidence>
<dbReference type="InterPro" id="IPR002401">
    <property type="entry name" value="Cyt_P450_E_grp-I"/>
</dbReference>
<comment type="pathway">
    <text evidence="2">Secondary metabolite biosynthesis.</text>
</comment>
<dbReference type="GO" id="GO:0020037">
    <property type="term" value="F:heme binding"/>
    <property type="evidence" value="ECO:0007669"/>
    <property type="project" value="InterPro"/>
</dbReference>
<sequence>MESLSNNIGITLLAAGVAYFAFASLVRRTNYPPGPRRLPIVGNAFQIPKTFQWLTFSKWAEKYGSIVYLEAVGQPLVLLNSYEVAKDLLEQRSAIYSDRPHLEMAYLSGYDKAFVLQPYNDNWRQQRKILTQDLGPRMIPRYHTFKEGEARLLTKSILDEPSNLEHLIKLRIAAIILRITYGHYISADTDPFLTLGRAAMDIFSRSAEPGVWLVDAIPILKKLPTWVPGTGFLHTAAAWRQVVHKAAWEPYMWAKRNLESGTALLPNTCATALEASGGQPSTELEEQLVWAACMMMEGGMDTSMISAMNFFHAMLLNPAVQKKAQKEIDSVIGLDRLPTIEDKDSLPYVKGLVTEVLRLRPAIPLGLFFVSVISPVLTRQTKGVPHALVKDDLYEGMHLPKGSVVIPNAWHMLHDPDVFPNPMEFQPERYNNLDSAMKRVTDVAFGFGRRLCPGKAFGEGTLFAIASTVLATCDITPPR</sequence>
<dbReference type="Proteomes" id="UP001218188">
    <property type="component" value="Unassembled WGS sequence"/>
</dbReference>
<dbReference type="AlphaFoldDB" id="A0AAD6X0T2"/>
<comment type="similarity">
    <text evidence="3 10">Belongs to the cytochrome P450 family.</text>
</comment>
<evidence type="ECO:0000256" key="4">
    <source>
        <dbReference type="ARBA" id="ARBA00022617"/>
    </source>
</evidence>
<organism evidence="11 12">
    <name type="scientific">Mycena alexandri</name>
    <dbReference type="NCBI Taxonomy" id="1745969"/>
    <lineage>
        <taxon>Eukaryota</taxon>
        <taxon>Fungi</taxon>
        <taxon>Dikarya</taxon>
        <taxon>Basidiomycota</taxon>
        <taxon>Agaricomycotina</taxon>
        <taxon>Agaricomycetes</taxon>
        <taxon>Agaricomycetidae</taxon>
        <taxon>Agaricales</taxon>
        <taxon>Marasmiineae</taxon>
        <taxon>Mycenaceae</taxon>
        <taxon>Mycena</taxon>
    </lineage>
</organism>
<dbReference type="SUPFAM" id="SSF48264">
    <property type="entry name" value="Cytochrome P450"/>
    <property type="match status" value="1"/>
</dbReference>
<feature type="binding site" description="axial binding residue" evidence="9">
    <location>
        <position position="452"/>
    </location>
    <ligand>
        <name>heme</name>
        <dbReference type="ChEBI" id="CHEBI:30413"/>
    </ligand>
    <ligandPart>
        <name>Fe</name>
        <dbReference type="ChEBI" id="CHEBI:18248"/>
    </ligandPart>
</feature>
<dbReference type="GO" id="GO:0004497">
    <property type="term" value="F:monooxygenase activity"/>
    <property type="evidence" value="ECO:0007669"/>
    <property type="project" value="UniProtKB-KW"/>
</dbReference>
<evidence type="ECO:0000256" key="3">
    <source>
        <dbReference type="ARBA" id="ARBA00010617"/>
    </source>
</evidence>
<dbReference type="GO" id="GO:0016705">
    <property type="term" value="F:oxidoreductase activity, acting on paired donors, with incorporation or reduction of molecular oxygen"/>
    <property type="evidence" value="ECO:0007669"/>
    <property type="project" value="InterPro"/>
</dbReference>
<evidence type="ECO:0000313" key="11">
    <source>
        <dbReference type="EMBL" id="KAJ7034658.1"/>
    </source>
</evidence>
<keyword evidence="12" id="KW-1185">Reference proteome</keyword>
<evidence type="ECO:0000256" key="1">
    <source>
        <dbReference type="ARBA" id="ARBA00001971"/>
    </source>
</evidence>
<dbReference type="PROSITE" id="PS00086">
    <property type="entry name" value="CYTOCHROME_P450"/>
    <property type="match status" value="1"/>
</dbReference>
<dbReference type="PRINTS" id="PR00463">
    <property type="entry name" value="EP450I"/>
</dbReference>
<evidence type="ECO:0000256" key="8">
    <source>
        <dbReference type="ARBA" id="ARBA00023033"/>
    </source>
</evidence>
<comment type="caution">
    <text evidence="11">The sequence shown here is derived from an EMBL/GenBank/DDBJ whole genome shotgun (WGS) entry which is preliminary data.</text>
</comment>
<dbReference type="PANTHER" id="PTHR46300:SF7">
    <property type="entry name" value="P450, PUTATIVE (EUROFUNG)-RELATED"/>
    <property type="match status" value="1"/>
</dbReference>
<keyword evidence="6 10" id="KW-0560">Oxidoreductase</keyword>
<protein>
    <submittedName>
        <fullName evidence="11">Monooxygenase</fullName>
    </submittedName>
</protein>
<evidence type="ECO:0000256" key="7">
    <source>
        <dbReference type="ARBA" id="ARBA00023004"/>
    </source>
</evidence>
<dbReference type="Gene3D" id="1.10.630.10">
    <property type="entry name" value="Cytochrome P450"/>
    <property type="match status" value="1"/>
</dbReference>
<dbReference type="EMBL" id="JARJCM010000055">
    <property type="protein sequence ID" value="KAJ7034658.1"/>
    <property type="molecule type" value="Genomic_DNA"/>
</dbReference>
<keyword evidence="7 9" id="KW-0408">Iron</keyword>
<evidence type="ECO:0000256" key="2">
    <source>
        <dbReference type="ARBA" id="ARBA00005179"/>
    </source>
</evidence>
<keyword evidence="4 9" id="KW-0349">Heme</keyword>
<evidence type="ECO:0000256" key="10">
    <source>
        <dbReference type="RuleBase" id="RU000461"/>
    </source>
</evidence>
<dbReference type="InterPro" id="IPR036396">
    <property type="entry name" value="Cyt_P450_sf"/>
</dbReference>
<evidence type="ECO:0000256" key="6">
    <source>
        <dbReference type="ARBA" id="ARBA00023002"/>
    </source>
</evidence>
<dbReference type="PRINTS" id="PR00385">
    <property type="entry name" value="P450"/>
</dbReference>
<keyword evidence="8 10" id="KW-0503">Monooxygenase</keyword>
<dbReference type="InterPro" id="IPR017972">
    <property type="entry name" value="Cyt_P450_CS"/>
</dbReference>
<name>A0AAD6X0T2_9AGAR</name>